<feature type="domain" description="Acyl-CoA dehydrogenase/oxidase C-terminal" evidence="7">
    <location>
        <begin position="232"/>
        <end position="380"/>
    </location>
</feature>
<dbReference type="GO" id="GO:0003995">
    <property type="term" value="F:acyl-CoA dehydrogenase activity"/>
    <property type="evidence" value="ECO:0007669"/>
    <property type="project" value="InterPro"/>
</dbReference>
<keyword evidence="3 6" id="KW-0285">Flavoprotein</keyword>
<accession>A0A176XFD7</accession>
<evidence type="ECO:0000259" key="7">
    <source>
        <dbReference type="Pfam" id="PF00441"/>
    </source>
</evidence>
<evidence type="ECO:0000256" key="5">
    <source>
        <dbReference type="ARBA" id="ARBA00023002"/>
    </source>
</evidence>
<dbReference type="InterPro" id="IPR046373">
    <property type="entry name" value="Acyl-CoA_Oxase/DH_mid-dom_sf"/>
</dbReference>
<comment type="caution">
    <text evidence="10">The sequence shown here is derived from an EMBL/GenBank/DDBJ whole genome shotgun (WGS) entry which is preliminary data.</text>
</comment>
<dbReference type="Pfam" id="PF02770">
    <property type="entry name" value="Acyl-CoA_dh_M"/>
    <property type="match status" value="1"/>
</dbReference>
<dbReference type="InterPro" id="IPR006091">
    <property type="entry name" value="Acyl-CoA_Oxase/DH_mid-dom"/>
</dbReference>
<name>A0A176XFD7_AGRTU</name>
<proteinExistence type="inferred from homology"/>
<dbReference type="FunFam" id="1.10.540.10:FF:000002">
    <property type="entry name" value="Acyl-CoA dehydrogenase FadE19"/>
    <property type="match status" value="1"/>
</dbReference>
<evidence type="ECO:0000313" key="10">
    <source>
        <dbReference type="EMBL" id="OAE48278.1"/>
    </source>
</evidence>
<evidence type="ECO:0000313" key="11">
    <source>
        <dbReference type="Proteomes" id="UP000077098"/>
    </source>
</evidence>
<dbReference type="GO" id="GO:0050660">
    <property type="term" value="F:flavin adenine dinucleotide binding"/>
    <property type="evidence" value="ECO:0007669"/>
    <property type="project" value="InterPro"/>
</dbReference>
<evidence type="ECO:0000256" key="4">
    <source>
        <dbReference type="ARBA" id="ARBA00022827"/>
    </source>
</evidence>
<sequence>MDFSPSTEQRELTEMVRDFARAEVAPVQEAMDRDHEFPYALWEKWSNLGMAGILVPEEFGGSGLDSLTYVLAIEELGAISQTFALIWQVHVMVANMYAQLGTAQQKAQWLPDFAAGKKLGAIALTEAGAGSDAGGMRTRAVRDGNDGWILNGNKIFISNAGTKISDGTVVMAVTGSRPNGRSEISSFIMPAGSKGYSLGQSFDKMAWHGMDNRELIFDDVRLGNDHLLGVEGEGLKQALSALNLGRIVFGTLGCALMQACLEEALAYSKSRHQFGKPLSSFQLTQAKLADMASHAEATRRFAHYVAWLHANGKDCHTEAAMLKLVGTRLAVKAATDAYQIHGGYGFMHEYKVNRLYREAQILEIGEGTTEIQQLLISRALGC</sequence>
<dbReference type="Proteomes" id="UP000077098">
    <property type="component" value="Unassembled WGS sequence"/>
</dbReference>
<dbReference type="FunFam" id="2.40.110.10:FF:000002">
    <property type="entry name" value="Acyl-CoA dehydrogenase fadE12"/>
    <property type="match status" value="1"/>
</dbReference>
<gene>
    <name evidence="10" type="ORF">A7J57_22635</name>
</gene>
<dbReference type="PROSITE" id="PS00073">
    <property type="entry name" value="ACYL_COA_DH_2"/>
    <property type="match status" value="1"/>
</dbReference>
<dbReference type="InterPro" id="IPR009100">
    <property type="entry name" value="AcylCoA_DH/oxidase_NM_dom_sf"/>
</dbReference>
<dbReference type="FunFam" id="1.20.140.10:FF:000001">
    <property type="entry name" value="Acyl-CoA dehydrogenase"/>
    <property type="match status" value="1"/>
</dbReference>
<keyword evidence="4 6" id="KW-0274">FAD</keyword>
<dbReference type="PANTHER" id="PTHR43884:SF12">
    <property type="entry name" value="ISOVALERYL-COA DEHYDROGENASE, MITOCHONDRIAL-RELATED"/>
    <property type="match status" value="1"/>
</dbReference>
<dbReference type="InterPro" id="IPR006089">
    <property type="entry name" value="Acyl-CoA_DH_CS"/>
</dbReference>
<dbReference type="Pfam" id="PF02771">
    <property type="entry name" value="Acyl-CoA_dh_N"/>
    <property type="match status" value="1"/>
</dbReference>
<dbReference type="InterPro" id="IPR037069">
    <property type="entry name" value="AcylCoA_DH/ox_N_sf"/>
</dbReference>
<dbReference type="InterPro" id="IPR009075">
    <property type="entry name" value="AcylCo_DH/oxidase_C"/>
</dbReference>
<protein>
    <recommendedName>
        <fullName evidence="12">Acyl-CoA dehydrogenase</fullName>
    </recommendedName>
</protein>
<dbReference type="PANTHER" id="PTHR43884">
    <property type="entry name" value="ACYL-COA DEHYDROGENASE"/>
    <property type="match status" value="1"/>
</dbReference>
<dbReference type="SUPFAM" id="SSF56645">
    <property type="entry name" value="Acyl-CoA dehydrogenase NM domain-like"/>
    <property type="match status" value="1"/>
</dbReference>
<evidence type="ECO:0000256" key="3">
    <source>
        <dbReference type="ARBA" id="ARBA00022630"/>
    </source>
</evidence>
<reference evidence="10 11" key="1">
    <citation type="submission" date="2016-05" db="EMBL/GenBank/DDBJ databases">
        <authorList>
            <person name="Lavstsen T."/>
            <person name="Jespersen J.S."/>
        </authorList>
    </citation>
    <scope>NUCLEOTIDE SEQUENCE [LARGE SCALE GENOMIC DNA]</scope>
    <source>
        <strain evidence="10 11">KCJ1736</strain>
    </source>
</reference>
<evidence type="ECO:0000256" key="2">
    <source>
        <dbReference type="ARBA" id="ARBA00009347"/>
    </source>
</evidence>
<evidence type="ECO:0000256" key="1">
    <source>
        <dbReference type="ARBA" id="ARBA00001974"/>
    </source>
</evidence>
<dbReference type="EMBL" id="LXPS01000007">
    <property type="protein sequence ID" value="OAE48278.1"/>
    <property type="molecule type" value="Genomic_DNA"/>
</dbReference>
<dbReference type="InterPro" id="IPR013786">
    <property type="entry name" value="AcylCoA_DH/ox_N"/>
</dbReference>
<evidence type="ECO:0000259" key="9">
    <source>
        <dbReference type="Pfam" id="PF02771"/>
    </source>
</evidence>
<dbReference type="SUPFAM" id="SSF47203">
    <property type="entry name" value="Acyl-CoA dehydrogenase C-terminal domain-like"/>
    <property type="match status" value="1"/>
</dbReference>
<dbReference type="Gene3D" id="2.40.110.10">
    <property type="entry name" value="Butyryl-CoA Dehydrogenase, subunit A, domain 2"/>
    <property type="match status" value="1"/>
</dbReference>
<evidence type="ECO:0008006" key="12">
    <source>
        <dbReference type="Google" id="ProtNLM"/>
    </source>
</evidence>
<feature type="domain" description="Acyl-CoA oxidase/dehydrogenase middle" evidence="8">
    <location>
        <begin position="121"/>
        <end position="220"/>
    </location>
</feature>
<comment type="similarity">
    <text evidence="2 6">Belongs to the acyl-CoA dehydrogenase family.</text>
</comment>
<comment type="cofactor">
    <cofactor evidence="1 6">
        <name>FAD</name>
        <dbReference type="ChEBI" id="CHEBI:57692"/>
    </cofactor>
</comment>
<feature type="domain" description="Acyl-CoA dehydrogenase/oxidase N-terminal" evidence="9">
    <location>
        <begin position="7"/>
        <end position="117"/>
    </location>
</feature>
<dbReference type="AlphaFoldDB" id="A0A176XFD7"/>
<dbReference type="Pfam" id="PF00441">
    <property type="entry name" value="Acyl-CoA_dh_1"/>
    <property type="match status" value="1"/>
</dbReference>
<dbReference type="RefSeq" id="WP_063948056.1">
    <property type="nucleotide sequence ID" value="NZ_LXPS01000007.1"/>
</dbReference>
<evidence type="ECO:0000259" key="8">
    <source>
        <dbReference type="Pfam" id="PF02770"/>
    </source>
</evidence>
<dbReference type="Gene3D" id="1.10.540.10">
    <property type="entry name" value="Acyl-CoA dehydrogenase/oxidase, N-terminal domain"/>
    <property type="match status" value="1"/>
</dbReference>
<dbReference type="PROSITE" id="PS00072">
    <property type="entry name" value="ACYL_COA_DH_1"/>
    <property type="match status" value="1"/>
</dbReference>
<evidence type="ECO:0000256" key="6">
    <source>
        <dbReference type="RuleBase" id="RU362125"/>
    </source>
</evidence>
<keyword evidence="5 6" id="KW-0560">Oxidoreductase</keyword>
<dbReference type="InterPro" id="IPR036250">
    <property type="entry name" value="AcylCo_DH-like_C"/>
</dbReference>
<dbReference type="Gene3D" id="1.20.140.10">
    <property type="entry name" value="Butyryl-CoA Dehydrogenase, subunit A, domain 3"/>
    <property type="match status" value="1"/>
</dbReference>
<organism evidence="10 11">
    <name type="scientific">Agrobacterium tumefaciens</name>
    <dbReference type="NCBI Taxonomy" id="358"/>
    <lineage>
        <taxon>Bacteria</taxon>
        <taxon>Pseudomonadati</taxon>
        <taxon>Pseudomonadota</taxon>
        <taxon>Alphaproteobacteria</taxon>
        <taxon>Hyphomicrobiales</taxon>
        <taxon>Rhizobiaceae</taxon>
        <taxon>Rhizobium/Agrobacterium group</taxon>
        <taxon>Agrobacterium</taxon>
        <taxon>Agrobacterium tumefaciens complex</taxon>
    </lineage>
</organism>